<accession>A0A1X7VBL8</accession>
<reference evidence="1" key="1">
    <citation type="submission" date="2017-05" db="UniProtKB">
        <authorList>
            <consortium name="EnsemblMetazoa"/>
        </authorList>
    </citation>
    <scope>IDENTIFICATION</scope>
</reference>
<name>A0A1X7VBL8_AMPQE</name>
<evidence type="ECO:0000313" key="1">
    <source>
        <dbReference type="EnsemblMetazoa" id="Aqu2.1.37383_001"/>
    </source>
</evidence>
<dbReference type="AlphaFoldDB" id="A0A1X7VBL8"/>
<sequence length="78" mass="8848">DSKCCKSVISIADSQLLPEDLDCITSWSKESKLTFNTKKTFLVRFHRPKYQTLVSLLKTPQTVELPPSIKCGQVSQFD</sequence>
<organism evidence="1">
    <name type="scientific">Amphimedon queenslandica</name>
    <name type="common">Sponge</name>
    <dbReference type="NCBI Taxonomy" id="400682"/>
    <lineage>
        <taxon>Eukaryota</taxon>
        <taxon>Metazoa</taxon>
        <taxon>Porifera</taxon>
        <taxon>Demospongiae</taxon>
        <taxon>Heteroscleromorpha</taxon>
        <taxon>Haplosclerida</taxon>
        <taxon>Niphatidae</taxon>
        <taxon>Amphimedon</taxon>
    </lineage>
</organism>
<proteinExistence type="predicted"/>
<dbReference type="EnsemblMetazoa" id="Aqu2.1.37383_001">
    <property type="protein sequence ID" value="Aqu2.1.37383_001"/>
    <property type="gene ID" value="Aqu2.1.37383"/>
</dbReference>
<protein>
    <submittedName>
        <fullName evidence="1">Uncharacterized protein</fullName>
    </submittedName>
</protein>
<dbReference type="InParanoid" id="A0A1X7VBL8"/>